<evidence type="ECO:0000259" key="2">
    <source>
        <dbReference type="Pfam" id="PF15045"/>
    </source>
</evidence>
<dbReference type="InterPro" id="IPR029205">
    <property type="entry name" value="Clathrin-bd"/>
</dbReference>
<dbReference type="Pfam" id="PF15045">
    <property type="entry name" value="Clathrin_bdg"/>
    <property type="match status" value="1"/>
</dbReference>
<dbReference type="InterPro" id="IPR046359">
    <property type="entry name" value="Aftin-like"/>
</dbReference>
<feature type="region of interest" description="Disordered" evidence="1">
    <location>
        <begin position="256"/>
        <end position="276"/>
    </location>
</feature>
<feature type="region of interest" description="Disordered" evidence="1">
    <location>
        <begin position="628"/>
        <end position="665"/>
    </location>
</feature>
<feature type="region of interest" description="Disordered" evidence="1">
    <location>
        <begin position="1"/>
        <end position="137"/>
    </location>
</feature>
<feature type="compositionally biased region" description="Acidic residues" evidence="1">
    <location>
        <begin position="29"/>
        <end position="41"/>
    </location>
</feature>
<dbReference type="PANTHER" id="PTHR16156:SF7">
    <property type="entry name" value="CLATHRIN BINDING BOX OF AFTIPHILIN CONTAINING 1"/>
    <property type="match status" value="1"/>
</dbReference>
<dbReference type="GO" id="GO:0032588">
    <property type="term" value="C:trans-Golgi network membrane"/>
    <property type="evidence" value="ECO:0007669"/>
    <property type="project" value="InterPro"/>
</dbReference>
<keyword evidence="4" id="KW-1185">Reference proteome</keyword>
<accession>A0A9N7U8Y5</accession>
<dbReference type="EMBL" id="CADEAL010000894">
    <property type="protein sequence ID" value="CAB1426565.1"/>
    <property type="molecule type" value="Genomic_DNA"/>
</dbReference>
<feature type="compositionally biased region" description="Acidic residues" evidence="1">
    <location>
        <begin position="318"/>
        <end position="331"/>
    </location>
</feature>
<proteinExistence type="predicted"/>
<feature type="region of interest" description="Disordered" evidence="1">
    <location>
        <begin position="309"/>
        <end position="381"/>
    </location>
</feature>
<dbReference type="Proteomes" id="UP001153269">
    <property type="component" value="Unassembled WGS sequence"/>
</dbReference>
<protein>
    <recommendedName>
        <fullName evidence="2">Aftiphilin clathrin-binding box domain-containing protein</fullName>
    </recommendedName>
</protein>
<sequence>MESGRSCGTDTRAPTPGSSDRESVHEADGDGEAGTEDDEFGDFGGFCSPPRGDADPTEPPSTLREPSHALKAATHPPSCSFHPPAEPSGSSGSDGDQMEAERKEFDAESSLHLTNGYAEGDHTAGTHGASSTFSPEEETGFADFTVFTEQAAHPWCCGLSPLNSTETWAEQTCDPGHEVVLDSEPRSHCASESKGNVCTKVEHCEERDAAQDPPQPQRAAAAFGFQCPRPHVREEGVGERGDRWRDTRQCLNYVQTSEEPEEGDMEKDRERSVSTVPQIISVYESASEDLESVGEDFSFEGVSADLEPIVSSLASQDDQSDWDQTDAEDEELGNKWHSDSFGNSSRRKADLSQTEAEQALGHCDQPATQETSSTSNQSQSVTYTGYGFADFDDRGSDCVQAADVSVQSLGGLPPSDSFADFCSAPTQEAGEGSWAEFHDQKDEEEGSQYPDRGSSLQSDGSTEEEQDRVGHCGASRRSSCQVSLSCRVQQILCASFPEVVVPTLDSEEEEEEEEEVLSLCAHLHTRHLPESEEEKMPELSGAQRVLRGLWWPHRDVHSAVGLHFQWSGSHTNRTLLRCLGVDTRNILFIGMKKQPVAVPAFASSLGMLEPTKDAVAAVCTSGDAAVTAREPAGPQNQQGPSTDSVQGALPSSQRDWSSRGLSSSQDGCCALNLDYFGPEEESRSRSSSSPPPGVDRDLYELTISKLETSTNSCHLVDTLNRLMSDAEKTSTSVSRKAPEDEELSAEAGRLIAGLPDLSFMTAKVLMFPSVLVPAL</sequence>
<evidence type="ECO:0000256" key="1">
    <source>
        <dbReference type="SAM" id="MobiDB-lite"/>
    </source>
</evidence>
<feature type="region of interest" description="Disordered" evidence="1">
    <location>
        <begin position="415"/>
        <end position="470"/>
    </location>
</feature>
<name>A0A9N7U8Y5_PLEPL</name>
<evidence type="ECO:0000313" key="3">
    <source>
        <dbReference type="EMBL" id="CAB1426565.1"/>
    </source>
</evidence>
<dbReference type="GO" id="GO:0030276">
    <property type="term" value="F:clathrin binding"/>
    <property type="evidence" value="ECO:0007669"/>
    <property type="project" value="InterPro"/>
</dbReference>
<gene>
    <name evidence="3" type="ORF">PLEPLA_LOCUS14501</name>
</gene>
<reference evidence="3" key="1">
    <citation type="submission" date="2020-03" db="EMBL/GenBank/DDBJ databases">
        <authorList>
            <person name="Weist P."/>
        </authorList>
    </citation>
    <scope>NUCLEOTIDE SEQUENCE</scope>
</reference>
<feature type="compositionally biased region" description="Low complexity" evidence="1">
    <location>
        <begin position="368"/>
        <end position="381"/>
    </location>
</feature>
<feature type="compositionally biased region" description="Basic and acidic residues" evidence="1">
    <location>
        <begin position="19"/>
        <end position="28"/>
    </location>
</feature>
<comment type="caution">
    <text evidence="3">The sequence shown here is derived from an EMBL/GenBank/DDBJ whole genome shotgun (WGS) entry which is preliminary data.</text>
</comment>
<dbReference type="AlphaFoldDB" id="A0A9N7U8Y5"/>
<dbReference type="GO" id="GO:0030121">
    <property type="term" value="C:AP-1 adaptor complex"/>
    <property type="evidence" value="ECO:0007669"/>
    <property type="project" value="TreeGrafter"/>
</dbReference>
<feature type="domain" description="Aftiphilin clathrin-binding box" evidence="2">
    <location>
        <begin position="549"/>
        <end position="613"/>
    </location>
</feature>
<organism evidence="3 4">
    <name type="scientific">Pleuronectes platessa</name>
    <name type="common">European plaice</name>
    <dbReference type="NCBI Taxonomy" id="8262"/>
    <lineage>
        <taxon>Eukaryota</taxon>
        <taxon>Metazoa</taxon>
        <taxon>Chordata</taxon>
        <taxon>Craniata</taxon>
        <taxon>Vertebrata</taxon>
        <taxon>Euteleostomi</taxon>
        <taxon>Actinopterygii</taxon>
        <taxon>Neopterygii</taxon>
        <taxon>Teleostei</taxon>
        <taxon>Neoteleostei</taxon>
        <taxon>Acanthomorphata</taxon>
        <taxon>Carangaria</taxon>
        <taxon>Pleuronectiformes</taxon>
        <taxon>Pleuronectoidei</taxon>
        <taxon>Pleuronectidae</taxon>
        <taxon>Pleuronectes</taxon>
    </lineage>
</organism>
<feature type="compositionally biased region" description="Polar residues" evidence="1">
    <location>
        <begin position="634"/>
        <end position="665"/>
    </location>
</feature>
<evidence type="ECO:0000313" key="4">
    <source>
        <dbReference type="Proteomes" id="UP001153269"/>
    </source>
</evidence>
<dbReference type="PANTHER" id="PTHR16156">
    <property type="entry name" value="AFTIPHILIN A-RELATED"/>
    <property type="match status" value="1"/>
</dbReference>